<gene>
    <name evidence="1" type="ORF">M3P05_11215</name>
</gene>
<proteinExistence type="predicted"/>
<keyword evidence="2" id="KW-1185">Reference proteome</keyword>
<sequence>LHRISRRGLLKPFPVDCEAVVSARPPFYRGTDTCQPADFPEADLNLLPVSFESLSCFAAGQRGAHSTNLRFNVNQLRTEIINNVNLISSKP</sequence>
<dbReference type="Proteomes" id="UP001203338">
    <property type="component" value="Unassembled WGS sequence"/>
</dbReference>
<organism evidence="1 2">
    <name type="scientific">Parendozoicomonas callyspongiae</name>
    <dbReference type="NCBI Taxonomy" id="2942213"/>
    <lineage>
        <taxon>Bacteria</taxon>
        <taxon>Pseudomonadati</taxon>
        <taxon>Pseudomonadota</taxon>
        <taxon>Gammaproteobacteria</taxon>
        <taxon>Oceanospirillales</taxon>
        <taxon>Endozoicomonadaceae</taxon>
        <taxon>Parendozoicomonas</taxon>
    </lineage>
</organism>
<name>A0ABT0PHK8_9GAMM</name>
<comment type="caution">
    <text evidence="1">The sequence shown here is derived from an EMBL/GenBank/DDBJ whole genome shotgun (WGS) entry which is preliminary data.</text>
</comment>
<reference evidence="1 2" key="1">
    <citation type="submission" date="2022-05" db="EMBL/GenBank/DDBJ databases">
        <authorList>
            <person name="Park J.-S."/>
        </authorList>
    </citation>
    <scope>NUCLEOTIDE SEQUENCE [LARGE SCALE GENOMIC DNA]</scope>
    <source>
        <strain evidence="1 2">2012CJ34-2</strain>
    </source>
</reference>
<evidence type="ECO:0000313" key="2">
    <source>
        <dbReference type="Proteomes" id="UP001203338"/>
    </source>
</evidence>
<evidence type="ECO:0000313" key="1">
    <source>
        <dbReference type="EMBL" id="MCL6270491.1"/>
    </source>
</evidence>
<protein>
    <submittedName>
        <fullName evidence="1">Uncharacterized protein</fullName>
    </submittedName>
</protein>
<dbReference type="RefSeq" id="WP_249699719.1">
    <property type="nucleotide sequence ID" value="NZ_JAMFLX010000014.1"/>
</dbReference>
<dbReference type="EMBL" id="JAMFLX010000014">
    <property type="protein sequence ID" value="MCL6270491.1"/>
    <property type="molecule type" value="Genomic_DNA"/>
</dbReference>
<feature type="non-terminal residue" evidence="1">
    <location>
        <position position="1"/>
    </location>
</feature>
<accession>A0ABT0PHK8</accession>